<dbReference type="PANTHER" id="PTHR14269:SF11">
    <property type="entry name" value="CDP-DIACYLGLYCEROL--GLYCEROL-3-PHOSPHATE 3-PHOSPHATIDYLTRANSFERASE"/>
    <property type="match status" value="1"/>
</dbReference>
<keyword evidence="12" id="KW-1208">Phospholipid metabolism</keyword>
<comment type="pathway">
    <text evidence="2">Phospholipid metabolism; phosphatidylglycerol biosynthesis; phosphatidylglycerol from CDP-diacylglycerol: step 1/2.</text>
</comment>
<keyword evidence="10 14" id="KW-0472">Membrane</keyword>
<evidence type="ECO:0000256" key="13">
    <source>
        <dbReference type="ARBA" id="ARBA00048586"/>
    </source>
</evidence>
<keyword evidence="16" id="KW-1185">Reference proteome</keyword>
<reference evidence="15 16" key="1">
    <citation type="submission" date="2017-02" db="EMBL/GenBank/DDBJ databases">
        <title>Genomic diversity within the haloalkaliphilic genus Thioalkalivibrio.</title>
        <authorList>
            <person name="Ahn A.-C."/>
            <person name="Meier-Kolthoff J."/>
            <person name="Overmars L."/>
            <person name="Richter M."/>
            <person name="Woyke T."/>
            <person name="Sorokin D.Y."/>
            <person name="Muyzer G."/>
        </authorList>
    </citation>
    <scope>NUCLEOTIDE SEQUENCE [LARGE SCALE GENOMIC DNA]</scope>
    <source>
        <strain evidence="15 16">ALJD</strain>
    </source>
</reference>
<feature type="transmembrane region" description="Helical" evidence="14">
    <location>
        <begin position="77"/>
        <end position="108"/>
    </location>
</feature>
<dbReference type="GO" id="GO:0046474">
    <property type="term" value="P:glycerophospholipid biosynthetic process"/>
    <property type="evidence" value="ECO:0007669"/>
    <property type="project" value="TreeGrafter"/>
</dbReference>
<dbReference type="InterPro" id="IPR050324">
    <property type="entry name" value="CDP-alcohol_PTase-I"/>
</dbReference>
<gene>
    <name evidence="15" type="ORF">B1C78_05930</name>
</gene>
<evidence type="ECO:0000256" key="10">
    <source>
        <dbReference type="ARBA" id="ARBA00023136"/>
    </source>
</evidence>
<evidence type="ECO:0000256" key="3">
    <source>
        <dbReference type="ARBA" id="ARBA00010441"/>
    </source>
</evidence>
<evidence type="ECO:0000256" key="6">
    <source>
        <dbReference type="ARBA" id="ARBA00022516"/>
    </source>
</evidence>
<dbReference type="Pfam" id="PF01066">
    <property type="entry name" value="CDP-OH_P_transf"/>
    <property type="match status" value="1"/>
</dbReference>
<feature type="transmembrane region" description="Helical" evidence="14">
    <location>
        <begin position="120"/>
        <end position="143"/>
    </location>
</feature>
<evidence type="ECO:0000256" key="1">
    <source>
        <dbReference type="ARBA" id="ARBA00004141"/>
    </source>
</evidence>
<dbReference type="OrthoDB" id="9796672at2"/>
<dbReference type="PIRSF" id="PIRSF000847">
    <property type="entry name" value="Phos_ph_gly_syn"/>
    <property type="match status" value="1"/>
</dbReference>
<evidence type="ECO:0000256" key="5">
    <source>
        <dbReference type="ARBA" id="ARBA00014944"/>
    </source>
</evidence>
<evidence type="ECO:0000256" key="7">
    <source>
        <dbReference type="ARBA" id="ARBA00022692"/>
    </source>
</evidence>
<dbReference type="AlphaFoldDB" id="A0A1V3NMB6"/>
<evidence type="ECO:0000256" key="12">
    <source>
        <dbReference type="ARBA" id="ARBA00023264"/>
    </source>
</evidence>
<evidence type="ECO:0000256" key="11">
    <source>
        <dbReference type="ARBA" id="ARBA00023209"/>
    </source>
</evidence>
<comment type="caution">
    <text evidence="15">The sequence shown here is derived from an EMBL/GenBank/DDBJ whole genome shotgun (WGS) entry which is preliminary data.</text>
</comment>
<comment type="similarity">
    <text evidence="3">Belongs to the CDP-alcohol phosphatidyltransferase class-I family.</text>
</comment>
<sequence length="184" mass="20465">MNLRQLPNTITCMRLLLTLPIIWALLQGEYAWVLVLLLLAGLSDGLDGWLVRRYGWHTRLGGYLDPLADKVLMIGTYFTMAFVGLLPLWLMALVVLRDVVIMLGALLYRAVTRRLEMQPLLVSKINTFFQIVLVISVLVNAGIMPLPPLFLDALIGIVVVTTVVSGLGYVVGWTCRAITCRRAA</sequence>
<comment type="catalytic activity">
    <reaction evidence="13">
        <text>a CDP-1,2-diacyl-sn-glycerol + sn-glycerol 3-phosphate = a 1,2-diacyl-sn-glycero-3-phospho-(1'-sn-glycero-3'-phosphate) + CMP + H(+)</text>
        <dbReference type="Rhea" id="RHEA:12593"/>
        <dbReference type="ChEBI" id="CHEBI:15378"/>
        <dbReference type="ChEBI" id="CHEBI:57597"/>
        <dbReference type="ChEBI" id="CHEBI:58332"/>
        <dbReference type="ChEBI" id="CHEBI:60110"/>
        <dbReference type="ChEBI" id="CHEBI:60377"/>
        <dbReference type="EC" id="2.7.8.5"/>
    </reaction>
</comment>
<dbReference type="EC" id="2.7.8.5" evidence="4"/>
<keyword evidence="6" id="KW-0444">Lipid biosynthesis</keyword>
<evidence type="ECO:0000313" key="16">
    <source>
        <dbReference type="Proteomes" id="UP000189462"/>
    </source>
</evidence>
<dbReference type="InterPro" id="IPR000462">
    <property type="entry name" value="CDP-OH_P_trans"/>
</dbReference>
<keyword evidence="11" id="KW-0594">Phospholipid biosynthesis</keyword>
<evidence type="ECO:0000256" key="8">
    <source>
        <dbReference type="ARBA" id="ARBA00022989"/>
    </source>
</evidence>
<dbReference type="PANTHER" id="PTHR14269">
    <property type="entry name" value="CDP-DIACYLGLYCEROL--GLYCEROL-3-PHOSPHATE 3-PHOSPHATIDYLTRANSFERASE-RELATED"/>
    <property type="match status" value="1"/>
</dbReference>
<evidence type="ECO:0000313" key="15">
    <source>
        <dbReference type="EMBL" id="OOG25906.1"/>
    </source>
</evidence>
<keyword evidence="9" id="KW-0443">Lipid metabolism</keyword>
<dbReference type="InterPro" id="IPR043130">
    <property type="entry name" value="CDP-OH_PTrfase_TM_dom"/>
</dbReference>
<dbReference type="Gene3D" id="1.20.120.1760">
    <property type="match status" value="1"/>
</dbReference>
<dbReference type="EMBL" id="MVBK01000034">
    <property type="protein sequence ID" value="OOG25906.1"/>
    <property type="molecule type" value="Genomic_DNA"/>
</dbReference>
<dbReference type="Proteomes" id="UP000189462">
    <property type="component" value="Unassembled WGS sequence"/>
</dbReference>
<evidence type="ECO:0000256" key="4">
    <source>
        <dbReference type="ARBA" id="ARBA00013170"/>
    </source>
</evidence>
<comment type="subcellular location">
    <subcellularLocation>
        <location evidence="1">Membrane</location>
        <topology evidence="1">Multi-pass membrane protein</topology>
    </subcellularLocation>
</comment>
<organism evidence="15 16">
    <name type="scientific">Thioalkalivibrio denitrificans</name>
    <dbReference type="NCBI Taxonomy" id="108003"/>
    <lineage>
        <taxon>Bacteria</taxon>
        <taxon>Pseudomonadati</taxon>
        <taxon>Pseudomonadota</taxon>
        <taxon>Gammaproteobacteria</taxon>
        <taxon>Chromatiales</taxon>
        <taxon>Ectothiorhodospiraceae</taxon>
        <taxon>Thioalkalivibrio</taxon>
    </lineage>
</organism>
<keyword evidence="7 14" id="KW-0812">Transmembrane</keyword>
<evidence type="ECO:0000256" key="14">
    <source>
        <dbReference type="SAM" id="Phobius"/>
    </source>
</evidence>
<protein>
    <recommendedName>
        <fullName evidence="5">CDP-diacylglycerol--glycerol-3-phosphate 3-phosphatidyltransferase</fullName>
        <ecNumber evidence="4">2.7.8.5</ecNumber>
    </recommendedName>
</protein>
<name>A0A1V3NMB6_9GAMM</name>
<feature type="transmembrane region" description="Helical" evidence="14">
    <location>
        <begin position="149"/>
        <end position="172"/>
    </location>
</feature>
<evidence type="ECO:0000256" key="9">
    <source>
        <dbReference type="ARBA" id="ARBA00023098"/>
    </source>
</evidence>
<dbReference type="RefSeq" id="WP_077278227.1">
    <property type="nucleotide sequence ID" value="NZ_MVBK01000034.1"/>
</dbReference>
<keyword evidence="8 14" id="KW-1133">Transmembrane helix</keyword>
<evidence type="ECO:0000256" key="2">
    <source>
        <dbReference type="ARBA" id="ARBA00005042"/>
    </source>
</evidence>
<dbReference type="STRING" id="108003.B1C78_05930"/>
<accession>A0A1V3NMB6</accession>
<dbReference type="InterPro" id="IPR004570">
    <property type="entry name" value="Phosphatidylglycerol_P_synth"/>
</dbReference>
<proteinExistence type="inferred from homology"/>
<dbReference type="GO" id="GO:0008444">
    <property type="term" value="F:CDP-diacylglycerol-glycerol-3-phosphate 3-phosphatidyltransferase activity"/>
    <property type="evidence" value="ECO:0007669"/>
    <property type="project" value="UniProtKB-EC"/>
</dbReference>
<keyword evidence="15" id="KW-0808">Transferase</keyword>
<dbReference type="GO" id="GO:0016020">
    <property type="term" value="C:membrane"/>
    <property type="evidence" value="ECO:0007669"/>
    <property type="project" value="UniProtKB-SubCell"/>
</dbReference>